<evidence type="ECO:0000313" key="3">
    <source>
        <dbReference type="Proteomes" id="UP000060513"/>
    </source>
</evidence>
<protein>
    <submittedName>
        <fullName evidence="2">Uncharacterized protein</fullName>
    </submittedName>
</protein>
<dbReference type="AlphaFoldDB" id="A0A0M4D673"/>
<dbReference type="STRING" id="38300.SPRI_1159"/>
<proteinExistence type="predicted"/>
<gene>
    <name evidence="2" type="ORF">SPRI_1159</name>
</gene>
<evidence type="ECO:0000256" key="1">
    <source>
        <dbReference type="SAM" id="MobiDB-lite"/>
    </source>
</evidence>
<feature type="region of interest" description="Disordered" evidence="1">
    <location>
        <begin position="89"/>
        <end position="114"/>
    </location>
</feature>
<dbReference type="KEGG" id="spri:SPRI_1159"/>
<organism evidence="2">
    <name type="scientific">Streptomyces pristinaespiralis</name>
    <dbReference type="NCBI Taxonomy" id="38300"/>
    <lineage>
        <taxon>Bacteria</taxon>
        <taxon>Bacillati</taxon>
        <taxon>Actinomycetota</taxon>
        <taxon>Actinomycetes</taxon>
        <taxon>Kitasatosporales</taxon>
        <taxon>Streptomycetaceae</taxon>
        <taxon>Streptomyces</taxon>
    </lineage>
</organism>
<dbReference type="Proteomes" id="UP000060513">
    <property type="component" value="Chromosome"/>
</dbReference>
<evidence type="ECO:0000313" key="2">
    <source>
        <dbReference type="EMBL" id="ALC19465.1"/>
    </source>
</evidence>
<reference evidence="2 3" key="1">
    <citation type="submission" date="2015-08" db="EMBL/GenBank/DDBJ databases">
        <title>Genome sequence of the pristinamycin over-producing bacterium Streptomyces pristinaespiralis HCCB10218.</title>
        <authorList>
            <person name="Tian J."/>
            <person name="Yang J."/>
            <person name="Li L."/>
            <person name="Ruan L."/>
            <person name="Wei W."/>
            <person name="Zheng G."/>
            <person name="Wei Z."/>
            <person name="Yang S."/>
            <person name="Ge M."/>
            <person name="Jiang W."/>
            <person name="Lu Y."/>
        </authorList>
    </citation>
    <scope>NUCLEOTIDE SEQUENCE [LARGE SCALE GENOMIC DNA]</scope>
    <source>
        <strain evidence="2 3">HCCB 10218</strain>
    </source>
</reference>
<dbReference type="EMBL" id="CP011340">
    <property type="protein sequence ID" value="ALC19465.1"/>
    <property type="molecule type" value="Genomic_DNA"/>
</dbReference>
<name>A0A0M4D673_STRPR</name>
<accession>A0A0M4D673</accession>
<sequence>MKGVGPKTIDYISNLVGRSHVAVDVHLRTFAANAGVPDLTYERLRAAYVAAAALLGHDSGGLEHAVGGMGRGPCSHRFHTQPLTVPAARHTAAGCRSRSPTSSRSFARVSGSVE</sequence>